<proteinExistence type="predicted"/>
<name>A0A067SHL1_GALM3</name>
<protein>
    <submittedName>
        <fullName evidence="1">Uncharacterized protein</fullName>
    </submittedName>
</protein>
<evidence type="ECO:0000313" key="1">
    <source>
        <dbReference type="EMBL" id="KDR70425.1"/>
    </source>
</evidence>
<dbReference type="Proteomes" id="UP000027222">
    <property type="component" value="Unassembled WGS sequence"/>
</dbReference>
<dbReference type="OrthoDB" id="2679825at2759"/>
<dbReference type="HOGENOM" id="CLU_125049_0_0_1"/>
<dbReference type="Pfam" id="PF21858">
    <property type="entry name" value="DUF6914"/>
    <property type="match status" value="1"/>
</dbReference>
<evidence type="ECO:0000313" key="2">
    <source>
        <dbReference type="Proteomes" id="UP000027222"/>
    </source>
</evidence>
<dbReference type="EMBL" id="KL142397">
    <property type="protein sequence ID" value="KDR70425.1"/>
    <property type="molecule type" value="Genomic_DNA"/>
</dbReference>
<gene>
    <name evidence="1" type="ORF">GALMADRAFT_884898</name>
</gene>
<dbReference type="AlphaFoldDB" id="A0A067SHL1"/>
<organism evidence="1 2">
    <name type="scientific">Galerina marginata (strain CBS 339.88)</name>
    <dbReference type="NCBI Taxonomy" id="685588"/>
    <lineage>
        <taxon>Eukaryota</taxon>
        <taxon>Fungi</taxon>
        <taxon>Dikarya</taxon>
        <taxon>Basidiomycota</taxon>
        <taxon>Agaricomycotina</taxon>
        <taxon>Agaricomycetes</taxon>
        <taxon>Agaricomycetidae</taxon>
        <taxon>Agaricales</taxon>
        <taxon>Agaricineae</taxon>
        <taxon>Strophariaceae</taxon>
        <taxon>Galerina</taxon>
    </lineage>
</organism>
<reference evidence="2" key="1">
    <citation type="journal article" date="2014" name="Proc. Natl. Acad. Sci. U.S.A.">
        <title>Extensive sampling of basidiomycete genomes demonstrates inadequacy of the white-rot/brown-rot paradigm for wood decay fungi.</title>
        <authorList>
            <person name="Riley R."/>
            <person name="Salamov A.A."/>
            <person name="Brown D.W."/>
            <person name="Nagy L.G."/>
            <person name="Floudas D."/>
            <person name="Held B.W."/>
            <person name="Levasseur A."/>
            <person name="Lombard V."/>
            <person name="Morin E."/>
            <person name="Otillar R."/>
            <person name="Lindquist E.A."/>
            <person name="Sun H."/>
            <person name="LaButti K.M."/>
            <person name="Schmutz J."/>
            <person name="Jabbour D."/>
            <person name="Luo H."/>
            <person name="Baker S.E."/>
            <person name="Pisabarro A.G."/>
            <person name="Walton J.D."/>
            <person name="Blanchette R.A."/>
            <person name="Henrissat B."/>
            <person name="Martin F."/>
            <person name="Cullen D."/>
            <person name="Hibbett D.S."/>
            <person name="Grigoriev I.V."/>
        </authorList>
    </citation>
    <scope>NUCLEOTIDE SEQUENCE [LARGE SCALE GENOMIC DNA]</scope>
    <source>
        <strain evidence="2">CBS 339.88</strain>
    </source>
</reference>
<accession>A0A067SHL1</accession>
<keyword evidence="2" id="KW-1185">Reference proteome</keyword>
<sequence length="204" mass="23063">MPAKRNKYRLQVVLQHRGSRPGFHWAIVISPKNELDNSNTMDSYRFHVTNSAQANAVLGTNGNFEWRFEHEPFNLLAPGNVVARVLLAKMPPLGQPSLNLDSGSKVTESSSWKLQIDSLLEILQTVPLVQNDVNWNCRTWTRAALLAFHSFDANGPNPVFNTIPVVDDDQLLEQLGTTALQDIKTRKEPIRRVGDIPIFDIRQR</sequence>
<dbReference type="InterPro" id="IPR054208">
    <property type="entry name" value="DUF6914"/>
</dbReference>